<evidence type="ECO:0000313" key="2">
    <source>
        <dbReference type="Proteomes" id="UP000027583"/>
    </source>
</evidence>
<organism evidence="1 2">
    <name type="scientific">Asaia bogorensis</name>
    <dbReference type="NCBI Taxonomy" id="91915"/>
    <lineage>
        <taxon>Bacteria</taxon>
        <taxon>Pseudomonadati</taxon>
        <taxon>Pseudomonadota</taxon>
        <taxon>Alphaproteobacteria</taxon>
        <taxon>Acetobacterales</taxon>
        <taxon>Acetobacteraceae</taxon>
        <taxon>Asaia</taxon>
    </lineage>
</organism>
<gene>
    <name evidence="1" type="ORF">ASAP_2153</name>
</gene>
<comment type="caution">
    <text evidence="1">The sequence shown here is derived from an EMBL/GenBank/DDBJ whole genome shotgun (WGS) entry which is preliminary data.</text>
</comment>
<dbReference type="AlphaFoldDB" id="A0A060QHQ0"/>
<reference evidence="1 2" key="2">
    <citation type="journal article" date="2014" name="PLoS ONE">
        <title>Evolution of mitochondria reconstructed from the energy metabolism of living bacteria.</title>
        <authorList>
            <person name="Degli Esposti M."/>
            <person name="Chouaia B."/>
            <person name="Comandatore F."/>
            <person name="Crotti E."/>
            <person name="Sassera D."/>
            <person name="Lievens P.M."/>
            <person name="Daffonchio D."/>
            <person name="Bandi C."/>
        </authorList>
    </citation>
    <scope>NUCLEOTIDE SEQUENCE [LARGE SCALE GENOMIC DNA]</scope>
    <source>
        <strain evidence="1 2">SF2.1</strain>
    </source>
</reference>
<dbReference type="Proteomes" id="UP000027583">
    <property type="component" value="Unassembled WGS sequence"/>
</dbReference>
<proteinExistence type="predicted"/>
<sequence length="59" mass="6558">MIASYDSRGEGNQSLGCFEGQERTRKMIAQNDPLVDVLQRAVGQDGIRCRVCPKGRLFS</sequence>
<name>A0A060QHQ0_9PROT</name>
<protein>
    <submittedName>
        <fullName evidence="1">Uncharacterized protein</fullName>
    </submittedName>
</protein>
<accession>A0A060QHQ0</accession>
<reference evidence="1 2" key="1">
    <citation type="journal article" date="2014" name="Genome Biol. Evol.">
        <title>Acetic acid bacteria genomes reveal functional traits for adaptation to life in insect guts.</title>
        <authorList>
            <person name="Chouaia B."/>
            <person name="Gaiarsa S."/>
            <person name="Crotti E."/>
            <person name="Comandatore F."/>
            <person name="Degli Esposti M."/>
            <person name="Ricci I."/>
            <person name="Alma A."/>
            <person name="Favia G."/>
            <person name="Bandi C."/>
            <person name="Daffonchio D."/>
        </authorList>
    </citation>
    <scope>NUCLEOTIDE SEQUENCE [LARGE SCALE GENOMIC DNA]</scope>
    <source>
        <strain evidence="1 2">SF2.1</strain>
    </source>
</reference>
<evidence type="ECO:0000313" key="1">
    <source>
        <dbReference type="EMBL" id="CDG40198.1"/>
    </source>
</evidence>
<dbReference type="EMBL" id="CBLX010000013">
    <property type="protein sequence ID" value="CDG40198.1"/>
    <property type="molecule type" value="Genomic_DNA"/>
</dbReference>